<dbReference type="EMBL" id="JAAGOA010000025">
    <property type="protein sequence ID" value="NEE03762.1"/>
    <property type="molecule type" value="Genomic_DNA"/>
</dbReference>
<dbReference type="SUPFAM" id="SSF110296">
    <property type="entry name" value="Oligoxyloglucan reducing end-specific cellobiohydrolase"/>
    <property type="match status" value="1"/>
</dbReference>
<dbReference type="Gene3D" id="2.130.10.10">
    <property type="entry name" value="YVTN repeat-like/Quinoprotein amine dehydrogenase"/>
    <property type="match status" value="1"/>
</dbReference>
<name>A0A6L9SH66_9ACTN</name>
<proteinExistence type="predicted"/>
<organism evidence="1 2">
    <name type="scientific">Phytoactinopolyspora halotolerans</name>
    <dbReference type="NCBI Taxonomy" id="1981512"/>
    <lineage>
        <taxon>Bacteria</taxon>
        <taxon>Bacillati</taxon>
        <taxon>Actinomycetota</taxon>
        <taxon>Actinomycetes</taxon>
        <taxon>Jiangellales</taxon>
        <taxon>Jiangellaceae</taxon>
        <taxon>Phytoactinopolyspora</taxon>
    </lineage>
</organism>
<dbReference type="PANTHER" id="PTHR43739">
    <property type="entry name" value="XYLOGLUCANASE (EUROFUNG)"/>
    <property type="match status" value="1"/>
</dbReference>
<keyword evidence="2" id="KW-1185">Reference proteome</keyword>
<accession>A0A6L9SH66</accession>
<evidence type="ECO:0000313" key="2">
    <source>
        <dbReference type="Proteomes" id="UP000475214"/>
    </source>
</evidence>
<dbReference type="AlphaFoldDB" id="A0A6L9SH66"/>
<protein>
    <submittedName>
        <fullName evidence="1">Exo-alpha-sialidase</fullName>
    </submittedName>
</protein>
<dbReference type="RefSeq" id="WP_163743708.1">
    <property type="nucleotide sequence ID" value="NZ_JAAGOA010000025.1"/>
</dbReference>
<dbReference type="InterPro" id="IPR015943">
    <property type="entry name" value="WD40/YVTN_repeat-like_dom_sf"/>
</dbReference>
<sequence>MTADAAPAPITLLVGTTKGGFVVTSDHGRTRWRRRGPLFPGWQVNDMFRIPGTGRMLAATSHLAYGATVRASDDDGETWRQQGSSPRYAADAGRTVQAVWRFASGAPSSGVVYTGVSDGGLFASRDAGRSWAEITALSEHPTRPHWAPAASGSSVLHSIVVDGDRIWVAVSHAGVFRSDDGGESWRPCNDGLPAPPMGSARTDVGHRVHKLVAHPGPPHTLYLQGFEGTFCSTDGAETWLRIDDGLPSSHGFPIAVDHTGTVWVAPLAGADERYMPEGRLAVYRTPDAGGTWMESRHGMPDEPQYVGVLRDALTTDACDPVGVYVGTTSGEVYASADAGRSWQQLPGRMTRITSIRAVTTIAAVTSSREATQP</sequence>
<comment type="caution">
    <text evidence="1">The sequence shown here is derived from an EMBL/GenBank/DDBJ whole genome shotgun (WGS) entry which is preliminary data.</text>
</comment>
<dbReference type="Proteomes" id="UP000475214">
    <property type="component" value="Unassembled WGS sequence"/>
</dbReference>
<reference evidence="1 2" key="1">
    <citation type="submission" date="2020-02" db="EMBL/GenBank/DDBJ databases">
        <authorList>
            <person name="Li X.-J."/>
            <person name="Han X.-M."/>
        </authorList>
    </citation>
    <scope>NUCLEOTIDE SEQUENCE [LARGE SCALE GENOMIC DNA]</scope>
    <source>
        <strain evidence="1 2">CCTCC AB 2017055</strain>
    </source>
</reference>
<gene>
    <name evidence="1" type="ORF">G1H10_26695</name>
</gene>
<dbReference type="CDD" id="cd15482">
    <property type="entry name" value="Sialidase_non-viral"/>
    <property type="match status" value="1"/>
</dbReference>
<dbReference type="PANTHER" id="PTHR43739:SF5">
    <property type="entry name" value="EXO-ALPHA-SIALIDASE"/>
    <property type="match status" value="1"/>
</dbReference>
<dbReference type="GO" id="GO:0010411">
    <property type="term" value="P:xyloglucan metabolic process"/>
    <property type="evidence" value="ECO:0007669"/>
    <property type="project" value="TreeGrafter"/>
</dbReference>
<dbReference type="InterPro" id="IPR052025">
    <property type="entry name" value="Xyloglucanase_GH74"/>
</dbReference>
<evidence type="ECO:0000313" key="1">
    <source>
        <dbReference type="EMBL" id="NEE03762.1"/>
    </source>
</evidence>